<dbReference type="GO" id="GO:0030246">
    <property type="term" value="F:carbohydrate binding"/>
    <property type="evidence" value="ECO:0007669"/>
    <property type="project" value="UniProtKB-ARBA"/>
</dbReference>
<dbReference type="RefSeq" id="WP_185740537.1">
    <property type="nucleotide sequence ID" value="NZ_VFOM01000002.1"/>
</dbReference>
<dbReference type="InterPro" id="IPR028082">
    <property type="entry name" value="Peripla_BP_I"/>
</dbReference>
<dbReference type="EMBL" id="VFOM01000002">
    <property type="protein sequence ID" value="TQL46559.1"/>
    <property type="molecule type" value="Genomic_DNA"/>
</dbReference>
<evidence type="ECO:0000256" key="1">
    <source>
        <dbReference type="ARBA" id="ARBA00004196"/>
    </source>
</evidence>
<comment type="caution">
    <text evidence="6">The sequence shown here is derived from an EMBL/GenBank/DDBJ whole genome shotgun (WGS) entry which is preliminary data.</text>
</comment>
<evidence type="ECO:0000259" key="5">
    <source>
        <dbReference type="Pfam" id="PF13407"/>
    </source>
</evidence>
<feature type="chain" id="PRO_5039525299" evidence="4">
    <location>
        <begin position="30"/>
        <end position="345"/>
    </location>
</feature>
<reference evidence="6 7" key="1">
    <citation type="submission" date="2019-06" db="EMBL/GenBank/DDBJ databases">
        <title>Sequencing the genomes of 1000 actinobacteria strains.</title>
        <authorList>
            <person name="Klenk H.-P."/>
        </authorList>
    </citation>
    <scope>NUCLEOTIDE SEQUENCE [LARGE SCALE GENOMIC DNA]</scope>
    <source>
        <strain evidence="6 7">DSM 26477</strain>
    </source>
</reference>
<proteinExistence type="inferred from homology"/>
<comment type="similarity">
    <text evidence="2">Belongs to the bacterial solute-binding protein 2 family.</text>
</comment>
<keyword evidence="6" id="KW-0813">Transport</keyword>
<feature type="signal peptide" evidence="4">
    <location>
        <begin position="1"/>
        <end position="29"/>
    </location>
</feature>
<evidence type="ECO:0000256" key="3">
    <source>
        <dbReference type="ARBA" id="ARBA00022729"/>
    </source>
</evidence>
<dbReference type="PANTHER" id="PTHR46847:SF1">
    <property type="entry name" value="D-ALLOSE-BINDING PERIPLASMIC PROTEIN-RELATED"/>
    <property type="match status" value="1"/>
</dbReference>
<comment type="subcellular location">
    <subcellularLocation>
        <location evidence="1">Cell envelope</location>
    </subcellularLocation>
</comment>
<sequence length="345" mass="35840">MSSIHSSRSMPRRWGSAVLAGAMSIGLLAACSATGPGDTAKTEGSLSGETIAFVGYGDTSPWGAYFNSVYMPALEAEGATVLDLTTMDAGIQVQNFNQAVAQKPSVIVTLLVDTQAMVGPMRKAVEAGVPVIVVDGPADPAIADDPGIRSVLSDNVALGELAATNIIEGIKAQGRDEGNVIVVAGTQAMLVTQDRMKGFNKVFDENPSFTILDVQDGNWDPTLSGTLAQQLLAKYGPDGVQGAYGMADYMALPIINAAKQLGFAVGGEDGLIVSGGNCFKAGIESIRAGELYGTATEDPGTIAQKTAEYTIELLTGKEPPRVVTLTEDRVTAANLDEFADRCSKA</sequence>
<dbReference type="Pfam" id="PF13407">
    <property type="entry name" value="Peripla_BP_4"/>
    <property type="match status" value="1"/>
</dbReference>
<evidence type="ECO:0000313" key="7">
    <source>
        <dbReference type="Proteomes" id="UP000317998"/>
    </source>
</evidence>
<dbReference type="PANTHER" id="PTHR46847">
    <property type="entry name" value="D-ALLOSE-BINDING PERIPLASMIC PROTEIN-RELATED"/>
    <property type="match status" value="1"/>
</dbReference>
<organism evidence="6 7">
    <name type="scientific">Homoserinimonas aerilata</name>
    <dbReference type="NCBI Taxonomy" id="1162970"/>
    <lineage>
        <taxon>Bacteria</taxon>
        <taxon>Bacillati</taxon>
        <taxon>Actinomycetota</taxon>
        <taxon>Actinomycetes</taxon>
        <taxon>Micrococcales</taxon>
        <taxon>Microbacteriaceae</taxon>
        <taxon>Homoserinimonas</taxon>
    </lineage>
</organism>
<dbReference type="Gene3D" id="3.40.50.2300">
    <property type="match status" value="2"/>
</dbReference>
<dbReference type="InterPro" id="IPR025997">
    <property type="entry name" value="SBP_2_dom"/>
</dbReference>
<dbReference type="CDD" id="cd01536">
    <property type="entry name" value="PBP1_ABC_sugar_binding-like"/>
    <property type="match status" value="1"/>
</dbReference>
<keyword evidence="6" id="KW-0762">Sugar transport</keyword>
<accession>A0A542YEN9</accession>
<evidence type="ECO:0000256" key="2">
    <source>
        <dbReference type="ARBA" id="ARBA00007639"/>
    </source>
</evidence>
<name>A0A542YEN9_9MICO</name>
<dbReference type="GO" id="GO:0030313">
    <property type="term" value="C:cell envelope"/>
    <property type="evidence" value="ECO:0007669"/>
    <property type="project" value="UniProtKB-SubCell"/>
</dbReference>
<keyword evidence="7" id="KW-1185">Reference proteome</keyword>
<keyword evidence="3 4" id="KW-0732">Signal</keyword>
<dbReference type="AlphaFoldDB" id="A0A542YEN9"/>
<dbReference type="Proteomes" id="UP000317998">
    <property type="component" value="Unassembled WGS sequence"/>
</dbReference>
<evidence type="ECO:0000313" key="6">
    <source>
        <dbReference type="EMBL" id="TQL46559.1"/>
    </source>
</evidence>
<dbReference type="SUPFAM" id="SSF53822">
    <property type="entry name" value="Periplasmic binding protein-like I"/>
    <property type="match status" value="1"/>
</dbReference>
<protein>
    <submittedName>
        <fullName evidence="6">ABC-type sugar transport system substrate-binding protein</fullName>
    </submittedName>
</protein>
<evidence type="ECO:0000256" key="4">
    <source>
        <dbReference type="SAM" id="SignalP"/>
    </source>
</evidence>
<gene>
    <name evidence="6" type="ORF">FB562_2083</name>
</gene>
<feature type="domain" description="Periplasmic binding protein" evidence="5">
    <location>
        <begin position="51"/>
        <end position="318"/>
    </location>
</feature>